<dbReference type="Proteomes" id="UP000789706">
    <property type="component" value="Unassembled WGS sequence"/>
</dbReference>
<evidence type="ECO:0000313" key="3">
    <source>
        <dbReference type="Proteomes" id="UP000789706"/>
    </source>
</evidence>
<dbReference type="EMBL" id="CAJVPK010001618">
    <property type="protein sequence ID" value="CAG8593176.1"/>
    <property type="molecule type" value="Genomic_DNA"/>
</dbReference>
<gene>
    <name evidence="2" type="ORF">DEBURN_LOCUS9159</name>
</gene>
<dbReference type="GO" id="GO:0043565">
    <property type="term" value="F:sequence-specific DNA binding"/>
    <property type="evidence" value="ECO:0007669"/>
    <property type="project" value="InterPro"/>
</dbReference>
<feature type="non-terminal residue" evidence="2">
    <location>
        <position position="212"/>
    </location>
</feature>
<dbReference type="InterPro" id="IPR018586">
    <property type="entry name" value="Brinker_DNA-bd"/>
</dbReference>
<evidence type="ECO:0000313" key="2">
    <source>
        <dbReference type="EMBL" id="CAG8593176.1"/>
    </source>
</evidence>
<reference evidence="2" key="1">
    <citation type="submission" date="2021-06" db="EMBL/GenBank/DDBJ databases">
        <authorList>
            <person name="Kallberg Y."/>
            <person name="Tangrot J."/>
            <person name="Rosling A."/>
        </authorList>
    </citation>
    <scope>NUCLEOTIDE SEQUENCE</scope>
    <source>
        <strain evidence="2">AZ414A</strain>
    </source>
</reference>
<protein>
    <submittedName>
        <fullName evidence="2">8258_t:CDS:1</fullName>
    </submittedName>
</protein>
<name>A0A9N9C9K6_9GLOM</name>
<dbReference type="Gene3D" id="1.10.10.60">
    <property type="entry name" value="Homeodomain-like"/>
    <property type="match status" value="2"/>
</dbReference>
<keyword evidence="3" id="KW-1185">Reference proteome</keyword>
<organism evidence="2 3">
    <name type="scientific">Diversispora eburnea</name>
    <dbReference type="NCBI Taxonomy" id="1213867"/>
    <lineage>
        <taxon>Eukaryota</taxon>
        <taxon>Fungi</taxon>
        <taxon>Fungi incertae sedis</taxon>
        <taxon>Mucoromycota</taxon>
        <taxon>Glomeromycotina</taxon>
        <taxon>Glomeromycetes</taxon>
        <taxon>Diversisporales</taxon>
        <taxon>Diversisporaceae</taxon>
        <taxon>Diversispora</taxon>
    </lineage>
</organism>
<dbReference type="SUPFAM" id="SSF48295">
    <property type="entry name" value="TrpR-like"/>
    <property type="match status" value="1"/>
</dbReference>
<dbReference type="OrthoDB" id="2386544at2759"/>
<accession>A0A9N9C9K6</accession>
<sequence length="212" mass="24970">MVVIGNKRNKKAHNQLPQKKCQQWNVREKLMVLHYLENNGRNKCGTAKRFGVQPKQIHDWSNNKATLLETAPHVTKLYSGKPPKYPSLEDNLFSWISERRAKQNSIIRKIIVTKVVSLSRSPEFLENNHEILKFKFSNKCLDAFLTRYNFSECRRTTVAQYLAPDLIEKQNIFLSYILYRRIQHDYLLNFIGNMNKTPMLFDLSNNTTIDHK</sequence>
<dbReference type="InterPro" id="IPR010921">
    <property type="entry name" value="Trp_repressor/repl_initiator"/>
</dbReference>
<comment type="caution">
    <text evidence="2">The sequence shown here is derived from an EMBL/GenBank/DDBJ whole genome shotgun (WGS) entry which is preliminary data.</text>
</comment>
<feature type="domain" description="Brinker DNA-binding" evidence="1">
    <location>
        <begin position="29"/>
        <end position="67"/>
    </location>
</feature>
<dbReference type="AlphaFoldDB" id="A0A9N9C9K6"/>
<proteinExistence type="predicted"/>
<dbReference type="Pfam" id="PF09607">
    <property type="entry name" value="BrkDBD"/>
    <property type="match status" value="1"/>
</dbReference>
<evidence type="ECO:0000259" key="1">
    <source>
        <dbReference type="Pfam" id="PF09607"/>
    </source>
</evidence>